<gene>
    <name evidence="3" type="ORF">EVOR1521_LOCUS27911</name>
</gene>
<dbReference type="SUPFAM" id="SSF49493">
    <property type="entry name" value="HSP40/DnaJ peptide-binding domain"/>
    <property type="match status" value="1"/>
</dbReference>
<dbReference type="AlphaFoldDB" id="A0AA36JGH5"/>
<dbReference type="GO" id="GO:0005829">
    <property type="term" value="C:cytosol"/>
    <property type="evidence" value="ECO:0007669"/>
    <property type="project" value="TreeGrafter"/>
</dbReference>
<dbReference type="Gene3D" id="2.60.260.20">
    <property type="entry name" value="Urease metallochaperone UreE, N-terminal domain"/>
    <property type="match status" value="1"/>
</dbReference>
<dbReference type="EMBL" id="CAUJNA010003602">
    <property type="protein sequence ID" value="CAJ1405782.1"/>
    <property type="molecule type" value="Genomic_DNA"/>
</dbReference>
<dbReference type="SUPFAM" id="SSF46565">
    <property type="entry name" value="Chaperone J-domain"/>
    <property type="match status" value="1"/>
</dbReference>
<dbReference type="InterPro" id="IPR036869">
    <property type="entry name" value="J_dom_sf"/>
</dbReference>
<reference evidence="3" key="1">
    <citation type="submission" date="2023-08" db="EMBL/GenBank/DDBJ databases">
        <authorList>
            <person name="Chen Y."/>
            <person name="Shah S."/>
            <person name="Dougan E. K."/>
            <person name="Thang M."/>
            <person name="Chan C."/>
        </authorList>
    </citation>
    <scope>NUCLEOTIDE SEQUENCE</scope>
</reference>
<name>A0AA36JGH5_9DINO</name>
<dbReference type="InterPro" id="IPR018253">
    <property type="entry name" value="DnaJ_domain_CS"/>
</dbReference>
<comment type="caution">
    <text evidence="3">The sequence shown here is derived from an EMBL/GenBank/DDBJ whole genome shotgun (WGS) entry which is preliminary data.</text>
</comment>
<dbReference type="Pfam" id="PF00226">
    <property type="entry name" value="DnaJ"/>
    <property type="match status" value="1"/>
</dbReference>
<dbReference type="Gene3D" id="1.10.287.110">
    <property type="entry name" value="DnaJ domain"/>
    <property type="match status" value="1"/>
</dbReference>
<dbReference type="CDD" id="cd06257">
    <property type="entry name" value="DnaJ"/>
    <property type="match status" value="1"/>
</dbReference>
<keyword evidence="4" id="KW-1185">Reference proteome</keyword>
<dbReference type="PRINTS" id="PR00625">
    <property type="entry name" value="JDOMAIN"/>
</dbReference>
<dbReference type="Pfam" id="PF01556">
    <property type="entry name" value="DnaJ_C"/>
    <property type="match status" value="1"/>
</dbReference>
<dbReference type="InterPro" id="IPR001623">
    <property type="entry name" value="DnaJ_domain"/>
</dbReference>
<accession>A0AA36JGH5</accession>
<evidence type="ECO:0000256" key="1">
    <source>
        <dbReference type="ARBA" id="ARBA00023186"/>
    </source>
</evidence>
<dbReference type="SMART" id="SM00271">
    <property type="entry name" value="DnaJ"/>
    <property type="match status" value="1"/>
</dbReference>
<dbReference type="PANTHER" id="PTHR24078">
    <property type="entry name" value="DNAJ HOMOLOG SUBFAMILY C MEMBER"/>
    <property type="match status" value="1"/>
</dbReference>
<dbReference type="InterPro" id="IPR002939">
    <property type="entry name" value="DnaJ_C"/>
</dbReference>
<proteinExistence type="predicted"/>
<dbReference type="GO" id="GO:0051087">
    <property type="term" value="F:protein-folding chaperone binding"/>
    <property type="evidence" value="ECO:0007669"/>
    <property type="project" value="TreeGrafter"/>
</dbReference>
<sequence length="212" mass="23772">MARDYYALLGISRSATTREILTGYQWAAAKWHPQKNPGAKVEAQSRFHDIAEAFDVLIDPLRRQRYDAYGEVGLKNPPLGLDFDPYQYVGDPFELFNKFFSSADPLSVAYEPELESLPVIPSAKETAIELEIECSLGELKEGSSRCVVVERTRLGPGFVPYKEKKPVPLPIRPGWQDGMRIIFKGEGNHSDKNNTPGDLAVLIKQKDGRVSF</sequence>
<evidence type="ECO:0000313" key="3">
    <source>
        <dbReference type="EMBL" id="CAJ1405782.1"/>
    </source>
</evidence>
<evidence type="ECO:0000313" key="4">
    <source>
        <dbReference type="Proteomes" id="UP001178507"/>
    </source>
</evidence>
<dbReference type="Proteomes" id="UP001178507">
    <property type="component" value="Unassembled WGS sequence"/>
</dbReference>
<dbReference type="InterPro" id="IPR008971">
    <property type="entry name" value="HSP40/DnaJ_pept-bd"/>
</dbReference>
<dbReference type="InterPro" id="IPR051339">
    <property type="entry name" value="DnaJ_subfamily_B"/>
</dbReference>
<protein>
    <recommendedName>
        <fullName evidence="2">J domain-containing protein</fullName>
    </recommendedName>
</protein>
<evidence type="ECO:0000259" key="2">
    <source>
        <dbReference type="PROSITE" id="PS50076"/>
    </source>
</evidence>
<dbReference type="PROSITE" id="PS50076">
    <property type="entry name" value="DNAJ_2"/>
    <property type="match status" value="1"/>
</dbReference>
<dbReference type="PANTHER" id="PTHR24078:SF553">
    <property type="entry name" value="DNAJ HOMOLOG SUBFAMILY B MEMBER 5"/>
    <property type="match status" value="1"/>
</dbReference>
<dbReference type="PROSITE" id="PS00636">
    <property type="entry name" value="DNAJ_1"/>
    <property type="match status" value="1"/>
</dbReference>
<dbReference type="GO" id="GO:0051082">
    <property type="term" value="F:unfolded protein binding"/>
    <property type="evidence" value="ECO:0007669"/>
    <property type="project" value="InterPro"/>
</dbReference>
<dbReference type="GO" id="GO:0006457">
    <property type="term" value="P:protein folding"/>
    <property type="evidence" value="ECO:0007669"/>
    <property type="project" value="InterPro"/>
</dbReference>
<organism evidence="3 4">
    <name type="scientific">Effrenium voratum</name>
    <dbReference type="NCBI Taxonomy" id="2562239"/>
    <lineage>
        <taxon>Eukaryota</taxon>
        <taxon>Sar</taxon>
        <taxon>Alveolata</taxon>
        <taxon>Dinophyceae</taxon>
        <taxon>Suessiales</taxon>
        <taxon>Symbiodiniaceae</taxon>
        <taxon>Effrenium</taxon>
    </lineage>
</organism>
<keyword evidence="1" id="KW-0143">Chaperone</keyword>
<feature type="domain" description="J" evidence="2">
    <location>
        <begin position="4"/>
        <end position="70"/>
    </location>
</feature>